<dbReference type="PANTHER" id="PTHR43173:SF37">
    <property type="entry name" value="ABC1 FAMILY PROTEIN C10F6.14C"/>
    <property type="match status" value="1"/>
</dbReference>
<keyword evidence="2" id="KW-0472">Membrane</keyword>
<dbReference type="InterPro" id="IPR051130">
    <property type="entry name" value="Mito_struct-func_regulator"/>
</dbReference>
<evidence type="ECO:0000256" key="2">
    <source>
        <dbReference type="SAM" id="Phobius"/>
    </source>
</evidence>
<dbReference type="InterPro" id="IPR011009">
    <property type="entry name" value="Kinase-like_dom_sf"/>
</dbReference>
<protein>
    <recommendedName>
        <fullName evidence="3">ABC1 atypical kinase-like domain-containing protein</fullName>
    </recommendedName>
</protein>
<feature type="domain" description="ABC1 atypical kinase-like" evidence="3">
    <location>
        <begin position="151"/>
        <end position="397"/>
    </location>
</feature>
<evidence type="ECO:0000313" key="4">
    <source>
        <dbReference type="EMBL" id="ODV97780.1"/>
    </source>
</evidence>
<keyword evidence="2" id="KW-0812">Transmembrane</keyword>
<proteinExistence type="inferred from homology"/>
<dbReference type="PANTHER" id="PTHR43173">
    <property type="entry name" value="ABC1 FAMILY PROTEIN"/>
    <property type="match status" value="1"/>
</dbReference>
<comment type="similarity">
    <text evidence="1">Belongs to the protein kinase superfamily. ADCK protein kinase family.</text>
</comment>
<dbReference type="SUPFAM" id="SSF56112">
    <property type="entry name" value="Protein kinase-like (PK-like)"/>
    <property type="match status" value="1"/>
</dbReference>
<accession>A0A1E4U1B1</accession>
<dbReference type="InterPro" id="IPR045307">
    <property type="entry name" value="ADCK1_dom"/>
</dbReference>
<sequence>MIKNGLLNRALLRPSRLTHEFVFLKPYQRVNFFSSGVNGFSKQKSPSISKFGKFLIISAGGLTVGYLIDKYYLYSAFRRSLRTVVCLASIAIDYKFRFTEESDVDALNQSNANKLFDLLSTNKGLYIKLGQTIAMQATLFPKVYQQKFNLLFDNAPKDEWSIVNKTLESELGSDYYETIFSHIDEDPFASASIAQVHKGVLKNGEVVAIKVQHDAIPKQVNIDLFTYRFMMKIYGYLFDMPLDFITAYVSKKVSEETNFENELKNSLEMQNLLQHDDLAGKVYVPVAHPEISTKKVLVCEFIDGTSLIHPDELERKGFSLQNIMKNMLVLYSKQIFKWGLIHCDPHPGNFLVRFVDGKQQLVILDHGLYIKLDTNFRKNYCLLWKSLIEFDMEEVKRIVSSWGIGSPDLFSSMVMMKRFRSDNFEEITSEKEHDLSEFERNNIIKNRFLNFFENTDKFPLSLIFLGKTMRMMQALNQKFGSPCNRINILGNEAIKNFIALNEGPLGNKSTRITLLRRAYNYLVVHVVLQISSLIFYIIKAKQIIMNRIFNDKNSKGSEDILEDQLVYVANSFGVEIDKNQDILAG</sequence>
<gene>
    <name evidence="4" type="ORF">PACTADRAFT_281</name>
</gene>
<dbReference type="CDD" id="cd13969">
    <property type="entry name" value="ADCK1-like"/>
    <property type="match status" value="1"/>
</dbReference>
<evidence type="ECO:0000259" key="3">
    <source>
        <dbReference type="Pfam" id="PF03109"/>
    </source>
</evidence>
<organism evidence="4 5">
    <name type="scientific">Pachysolen tannophilus NRRL Y-2460</name>
    <dbReference type="NCBI Taxonomy" id="669874"/>
    <lineage>
        <taxon>Eukaryota</taxon>
        <taxon>Fungi</taxon>
        <taxon>Dikarya</taxon>
        <taxon>Ascomycota</taxon>
        <taxon>Saccharomycotina</taxon>
        <taxon>Pichiomycetes</taxon>
        <taxon>Pachysolenaceae</taxon>
        <taxon>Pachysolen</taxon>
    </lineage>
</organism>
<dbReference type="EMBL" id="KV454011">
    <property type="protein sequence ID" value="ODV97780.1"/>
    <property type="molecule type" value="Genomic_DNA"/>
</dbReference>
<name>A0A1E4U1B1_PACTA</name>
<evidence type="ECO:0000313" key="5">
    <source>
        <dbReference type="Proteomes" id="UP000094236"/>
    </source>
</evidence>
<dbReference type="InterPro" id="IPR004147">
    <property type="entry name" value="ABC1_dom"/>
</dbReference>
<feature type="transmembrane region" description="Helical" evidence="2">
    <location>
        <begin position="518"/>
        <end position="538"/>
    </location>
</feature>
<keyword evidence="5" id="KW-1185">Reference proteome</keyword>
<evidence type="ECO:0000256" key="1">
    <source>
        <dbReference type="ARBA" id="ARBA00009670"/>
    </source>
</evidence>
<dbReference type="Pfam" id="PF03109">
    <property type="entry name" value="ABC1"/>
    <property type="match status" value="1"/>
</dbReference>
<dbReference type="Proteomes" id="UP000094236">
    <property type="component" value="Unassembled WGS sequence"/>
</dbReference>
<keyword evidence="2" id="KW-1133">Transmembrane helix</keyword>
<dbReference type="OrthoDB" id="427480at2759"/>
<reference evidence="5" key="1">
    <citation type="submission" date="2016-05" db="EMBL/GenBank/DDBJ databases">
        <title>Comparative genomics of biotechnologically important yeasts.</title>
        <authorList>
            <consortium name="DOE Joint Genome Institute"/>
            <person name="Riley R."/>
            <person name="Haridas S."/>
            <person name="Wolfe K.H."/>
            <person name="Lopes M.R."/>
            <person name="Hittinger C.T."/>
            <person name="Goker M."/>
            <person name="Salamov A."/>
            <person name="Wisecaver J."/>
            <person name="Long T.M."/>
            <person name="Aerts A.L."/>
            <person name="Barry K."/>
            <person name="Choi C."/>
            <person name="Clum A."/>
            <person name="Coughlan A.Y."/>
            <person name="Deshpande S."/>
            <person name="Douglass A.P."/>
            <person name="Hanson S.J."/>
            <person name="Klenk H.-P."/>
            <person name="Labutti K."/>
            <person name="Lapidus A."/>
            <person name="Lindquist E."/>
            <person name="Lipzen A."/>
            <person name="Meier-Kolthoff J.P."/>
            <person name="Ohm R.A."/>
            <person name="Otillar R.P."/>
            <person name="Pangilinan J."/>
            <person name="Peng Y."/>
            <person name="Rokas A."/>
            <person name="Rosa C.A."/>
            <person name="Scheuner C."/>
            <person name="Sibirny A.A."/>
            <person name="Slot J.C."/>
            <person name="Stielow J.B."/>
            <person name="Sun H."/>
            <person name="Kurtzman C.P."/>
            <person name="Blackwell M."/>
            <person name="Grigoriev I.V."/>
            <person name="Jeffries T.W."/>
        </authorList>
    </citation>
    <scope>NUCLEOTIDE SEQUENCE [LARGE SCALE GENOMIC DNA]</scope>
    <source>
        <strain evidence="5">NRRL Y-2460</strain>
    </source>
</reference>
<dbReference type="AlphaFoldDB" id="A0A1E4U1B1"/>
<dbReference type="STRING" id="669874.A0A1E4U1B1"/>